<sequence>MPIVKKQQTDADLPGYVLRPEIRAFIPDVNDPEFQARLKAAIATLDPEDEAEALRWIEAVSDYDAEGLLESE</sequence>
<evidence type="ECO:0000313" key="1">
    <source>
        <dbReference type="EMBL" id="TWF52013.1"/>
    </source>
</evidence>
<dbReference type="AlphaFoldDB" id="A0A561QNR2"/>
<dbReference type="OrthoDB" id="7366795at2"/>
<reference evidence="1 2" key="1">
    <citation type="submission" date="2019-06" db="EMBL/GenBank/DDBJ databases">
        <title>Sorghum-associated microbial communities from plants grown in Nebraska, USA.</title>
        <authorList>
            <person name="Schachtman D."/>
        </authorList>
    </citation>
    <scope>NUCLEOTIDE SEQUENCE [LARGE SCALE GENOMIC DNA]</scope>
    <source>
        <strain evidence="1 2">1225</strain>
    </source>
</reference>
<protein>
    <submittedName>
        <fullName evidence="1">Uncharacterized protein</fullName>
    </submittedName>
</protein>
<organism evidence="1 2">
    <name type="scientific">Neorhizobium alkalisoli</name>
    <dbReference type="NCBI Taxonomy" id="528178"/>
    <lineage>
        <taxon>Bacteria</taxon>
        <taxon>Pseudomonadati</taxon>
        <taxon>Pseudomonadota</taxon>
        <taxon>Alphaproteobacteria</taxon>
        <taxon>Hyphomicrobiales</taxon>
        <taxon>Rhizobiaceae</taxon>
        <taxon>Rhizobium/Agrobacterium group</taxon>
        <taxon>Neorhizobium</taxon>
    </lineage>
</organism>
<accession>A0A561QNR2</accession>
<evidence type="ECO:0000313" key="2">
    <source>
        <dbReference type="Proteomes" id="UP000320653"/>
    </source>
</evidence>
<dbReference type="EMBL" id="VIWP01000005">
    <property type="protein sequence ID" value="TWF52013.1"/>
    <property type="molecule type" value="Genomic_DNA"/>
</dbReference>
<proteinExistence type="predicted"/>
<name>A0A561QNR2_9HYPH</name>
<dbReference type="RefSeq" id="WP_145639539.1">
    <property type="nucleotide sequence ID" value="NZ_VIWP01000005.1"/>
</dbReference>
<keyword evidence="2" id="KW-1185">Reference proteome</keyword>
<dbReference type="Proteomes" id="UP000320653">
    <property type="component" value="Unassembled WGS sequence"/>
</dbReference>
<gene>
    <name evidence="1" type="ORF">FHW37_105112</name>
</gene>
<comment type="caution">
    <text evidence="1">The sequence shown here is derived from an EMBL/GenBank/DDBJ whole genome shotgun (WGS) entry which is preliminary data.</text>
</comment>